<dbReference type="PANTHER" id="PTHR30055:SF151">
    <property type="entry name" value="TRANSCRIPTIONAL REGULATORY PROTEIN"/>
    <property type="match status" value="1"/>
</dbReference>
<protein>
    <submittedName>
        <fullName evidence="7">TetR/AcrR family transcriptional regulator</fullName>
    </submittedName>
</protein>
<evidence type="ECO:0000313" key="7">
    <source>
        <dbReference type="EMBL" id="NUQ87598.1"/>
    </source>
</evidence>
<sequence length="222" mass="24352">MAQPKVRTSARLPRGALDRETVVAAALDIADREGLGGVTMARVAEALGGSPMSLYRHLSDKQELLDAVADLAVSEIPAIVQDGRPWRVRLEEFALEVRRCALRHPALVEIVLATYVRGPAAASVGLDMIALLHEAGFDEDSSIRGFMALRNHIIGALAWEVSRFRGGGEEFAREVADNFVHEDTPADSPIRRLGDVVSEDPERQYMFGISHLLDGFEAELRR</sequence>
<dbReference type="InterPro" id="IPR004111">
    <property type="entry name" value="Repressor_TetR_C"/>
</dbReference>
<dbReference type="Gene3D" id="1.10.10.60">
    <property type="entry name" value="Homeodomain-like"/>
    <property type="match status" value="1"/>
</dbReference>
<evidence type="ECO:0000256" key="3">
    <source>
        <dbReference type="ARBA" id="ARBA00023125"/>
    </source>
</evidence>
<dbReference type="PRINTS" id="PR00400">
    <property type="entry name" value="TETREPRESSOR"/>
</dbReference>
<dbReference type="Pfam" id="PF00440">
    <property type="entry name" value="TetR_N"/>
    <property type="match status" value="1"/>
</dbReference>
<reference evidence="7 8" key="1">
    <citation type="submission" date="2020-05" db="EMBL/GenBank/DDBJ databases">
        <title>DNA-SIP metagenomic assembled genomes.</title>
        <authorList>
            <person name="Yu J."/>
        </authorList>
    </citation>
    <scope>NUCLEOTIDE SEQUENCE [LARGE SCALE GENOMIC DNA]</scope>
    <source>
        <strain evidence="7">Bin5.27</strain>
    </source>
</reference>
<dbReference type="GO" id="GO:0003700">
    <property type="term" value="F:DNA-binding transcription factor activity"/>
    <property type="evidence" value="ECO:0007669"/>
    <property type="project" value="TreeGrafter"/>
</dbReference>
<keyword evidence="1" id="KW-0678">Repressor</keyword>
<dbReference type="PANTHER" id="PTHR30055">
    <property type="entry name" value="HTH-TYPE TRANSCRIPTIONAL REGULATOR RUTR"/>
    <property type="match status" value="1"/>
</dbReference>
<proteinExistence type="predicted"/>
<accession>A0A850C3B5</accession>
<dbReference type="Proteomes" id="UP000574690">
    <property type="component" value="Unassembled WGS sequence"/>
</dbReference>
<feature type="DNA-binding region" description="H-T-H motif" evidence="5">
    <location>
        <begin position="39"/>
        <end position="58"/>
    </location>
</feature>
<evidence type="ECO:0000256" key="5">
    <source>
        <dbReference type="PROSITE-ProRule" id="PRU00335"/>
    </source>
</evidence>
<dbReference type="PROSITE" id="PS50977">
    <property type="entry name" value="HTH_TETR_2"/>
    <property type="match status" value="1"/>
</dbReference>
<dbReference type="InterPro" id="IPR036271">
    <property type="entry name" value="Tet_transcr_reg_TetR-rel_C_sf"/>
</dbReference>
<keyword evidence="3 5" id="KW-0238">DNA-binding</keyword>
<keyword evidence="4" id="KW-0804">Transcription</keyword>
<dbReference type="SUPFAM" id="SSF48498">
    <property type="entry name" value="Tetracyclin repressor-like, C-terminal domain"/>
    <property type="match status" value="1"/>
</dbReference>
<dbReference type="GO" id="GO:0046677">
    <property type="term" value="P:response to antibiotic"/>
    <property type="evidence" value="ECO:0007669"/>
    <property type="project" value="InterPro"/>
</dbReference>
<dbReference type="InterPro" id="IPR050109">
    <property type="entry name" value="HTH-type_TetR-like_transc_reg"/>
</dbReference>
<comment type="caution">
    <text evidence="7">The sequence shown here is derived from an EMBL/GenBank/DDBJ whole genome shotgun (WGS) entry which is preliminary data.</text>
</comment>
<dbReference type="InterPro" id="IPR001647">
    <property type="entry name" value="HTH_TetR"/>
</dbReference>
<dbReference type="GO" id="GO:0045892">
    <property type="term" value="P:negative regulation of DNA-templated transcription"/>
    <property type="evidence" value="ECO:0007669"/>
    <property type="project" value="InterPro"/>
</dbReference>
<keyword evidence="2" id="KW-0805">Transcription regulation</keyword>
<evidence type="ECO:0000256" key="2">
    <source>
        <dbReference type="ARBA" id="ARBA00023015"/>
    </source>
</evidence>
<evidence type="ECO:0000313" key="8">
    <source>
        <dbReference type="Proteomes" id="UP000574690"/>
    </source>
</evidence>
<evidence type="ECO:0000259" key="6">
    <source>
        <dbReference type="PROSITE" id="PS50977"/>
    </source>
</evidence>
<dbReference type="GO" id="GO:0000976">
    <property type="term" value="F:transcription cis-regulatory region binding"/>
    <property type="evidence" value="ECO:0007669"/>
    <property type="project" value="TreeGrafter"/>
</dbReference>
<name>A0A850C3B5_9ACTN</name>
<dbReference type="Gene3D" id="1.10.357.10">
    <property type="entry name" value="Tetracycline Repressor, domain 2"/>
    <property type="match status" value="1"/>
</dbReference>
<dbReference type="EMBL" id="JABFXE010000169">
    <property type="protein sequence ID" value="NUQ87598.1"/>
    <property type="molecule type" value="Genomic_DNA"/>
</dbReference>
<gene>
    <name evidence="7" type="ORF">HOQ43_03925</name>
</gene>
<organism evidence="7 8">
    <name type="scientific">Glycomyces artemisiae</name>
    <dbReference type="NCBI Taxonomy" id="1076443"/>
    <lineage>
        <taxon>Bacteria</taxon>
        <taxon>Bacillati</taxon>
        <taxon>Actinomycetota</taxon>
        <taxon>Actinomycetes</taxon>
        <taxon>Glycomycetales</taxon>
        <taxon>Glycomycetaceae</taxon>
        <taxon>Glycomyces</taxon>
    </lineage>
</organism>
<dbReference type="SUPFAM" id="SSF46689">
    <property type="entry name" value="Homeodomain-like"/>
    <property type="match status" value="1"/>
</dbReference>
<feature type="domain" description="HTH tetR-type" evidence="6">
    <location>
        <begin position="16"/>
        <end position="76"/>
    </location>
</feature>
<dbReference type="Pfam" id="PF02909">
    <property type="entry name" value="TetR_C_1"/>
    <property type="match status" value="1"/>
</dbReference>
<evidence type="ECO:0000256" key="1">
    <source>
        <dbReference type="ARBA" id="ARBA00022491"/>
    </source>
</evidence>
<evidence type="ECO:0000256" key="4">
    <source>
        <dbReference type="ARBA" id="ARBA00023163"/>
    </source>
</evidence>
<dbReference type="InterPro" id="IPR003012">
    <property type="entry name" value="Tet_transcr_reg_TetR"/>
</dbReference>
<dbReference type="AlphaFoldDB" id="A0A850C3B5"/>
<dbReference type="InterPro" id="IPR009057">
    <property type="entry name" value="Homeodomain-like_sf"/>
</dbReference>